<feature type="region of interest" description="Disordered" evidence="1">
    <location>
        <begin position="22"/>
        <end position="45"/>
    </location>
</feature>
<keyword evidence="2" id="KW-0732">Signal</keyword>
<feature type="chain" id="PRO_5013547197" description="HMA domain-containing protein" evidence="2">
    <location>
        <begin position="20"/>
        <end position="349"/>
    </location>
</feature>
<feature type="signal peptide" evidence="2">
    <location>
        <begin position="1"/>
        <end position="19"/>
    </location>
</feature>
<gene>
    <name evidence="3" type="ORF">COT88_01980</name>
</gene>
<dbReference type="PROSITE" id="PS51257">
    <property type="entry name" value="PROKAR_LIPOPROTEIN"/>
    <property type="match status" value="1"/>
</dbReference>
<evidence type="ECO:0000313" key="3">
    <source>
        <dbReference type="EMBL" id="PIR98368.1"/>
    </source>
</evidence>
<sequence>MTKRMLILIAITLVISSCADSQGSTTTTTVAPTTTTSSTTTTVAPTTTTTTEPLITGILVLAPETCEGCDDLVSRLEELARGEIPIEVRTEGERPAVRILDADGSLVKEWVGVESTIHPNDRATAENAVEMVRVACSALRTCSPETTSTTTTIPSELVLKPNDFVCGMEVERRYTFDGSFPAPLGKIWEGHPDGASTVNLSGILVDYGEVTFDYDGQPVTWSYADFCFGEHYGEDAIFRFFINASKHRILTAINTSVSGELPFGPSFSNTDQTTYYMSEMSKEKLLEGLVIGRQYVFFVSTASTCVGWAGNEIECPFDSEAIARYLEGSGLVPTKPGQASFWYGIAGSV</sequence>
<proteinExistence type="predicted"/>
<organism evidence="3 4">
    <name type="scientific">Candidatus Colwellbacteria bacterium CG10_big_fil_rev_8_21_14_0_10_41_28</name>
    <dbReference type="NCBI Taxonomy" id="1974539"/>
    <lineage>
        <taxon>Bacteria</taxon>
        <taxon>Candidatus Colwelliibacteriota</taxon>
    </lineage>
</organism>
<reference evidence="4" key="1">
    <citation type="submission" date="2017-09" db="EMBL/GenBank/DDBJ databases">
        <title>Depth-based differentiation of microbial function through sediment-hosted aquifers and enrichment of novel symbionts in the deep terrestrial subsurface.</title>
        <authorList>
            <person name="Probst A.J."/>
            <person name="Ladd B."/>
            <person name="Jarett J.K."/>
            <person name="Geller-Mcgrath D.E."/>
            <person name="Sieber C.M.K."/>
            <person name="Emerson J.B."/>
            <person name="Anantharaman K."/>
            <person name="Thomas B.C."/>
            <person name="Malmstrom R."/>
            <person name="Stieglmeier M."/>
            <person name="Klingl A."/>
            <person name="Woyke T."/>
            <person name="Ryan C.M."/>
            <person name="Banfield J.F."/>
        </authorList>
    </citation>
    <scope>NUCLEOTIDE SEQUENCE [LARGE SCALE GENOMIC DNA]</scope>
</reference>
<dbReference type="EMBL" id="PFAG01000019">
    <property type="protein sequence ID" value="PIR98368.1"/>
    <property type="molecule type" value="Genomic_DNA"/>
</dbReference>
<accession>A0A2H0VH07</accession>
<evidence type="ECO:0000256" key="2">
    <source>
        <dbReference type="SAM" id="SignalP"/>
    </source>
</evidence>
<evidence type="ECO:0000256" key="1">
    <source>
        <dbReference type="SAM" id="MobiDB-lite"/>
    </source>
</evidence>
<name>A0A2H0VH07_9BACT</name>
<evidence type="ECO:0008006" key="5">
    <source>
        <dbReference type="Google" id="ProtNLM"/>
    </source>
</evidence>
<comment type="caution">
    <text evidence="3">The sequence shown here is derived from an EMBL/GenBank/DDBJ whole genome shotgun (WGS) entry which is preliminary data.</text>
</comment>
<evidence type="ECO:0000313" key="4">
    <source>
        <dbReference type="Proteomes" id="UP000230776"/>
    </source>
</evidence>
<dbReference type="Proteomes" id="UP000230776">
    <property type="component" value="Unassembled WGS sequence"/>
</dbReference>
<dbReference type="AlphaFoldDB" id="A0A2H0VH07"/>
<protein>
    <recommendedName>
        <fullName evidence="5">HMA domain-containing protein</fullName>
    </recommendedName>
</protein>
<feature type="compositionally biased region" description="Low complexity" evidence="1">
    <location>
        <begin position="25"/>
        <end position="45"/>
    </location>
</feature>